<protein>
    <submittedName>
        <fullName evidence="5">Tyrosine-type recombinase/integrase</fullName>
    </submittedName>
</protein>
<dbReference type="EMBL" id="CP072842">
    <property type="protein sequence ID" value="QTV04865.1"/>
    <property type="molecule type" value="Genomic_DNA"/>
</dbReference>
<organism evidence="5 6">
    <name type="scientific">Faecalibacter bovis</name>
    <dbReference type="NCBI Taxonomy" id="2898187"/>
    <lineage>
        <taxon>Bacteria</taxon>
        <taxon>Pseudomonadati</taxon>
        <taxon>Bacteroidota</taxon>
        <taxon>Flavobacteriia</taxon>
        <taxon>Flavobacteriales</taxon>
        <taxon>Weeksellaceae</taxon>
        <taxon>Faecalibacter</taxon>
    </lineage>
</organism>
<evidence type="ECO:0000256" key="1">
    <source>
        <dbReference type="ARBA" id="ARBA00008857"/>
    </source>
</evidence>
<evidence type="ECO:0000256" key="2">
    <source>
        <dbReference type="ARBA" id="ARBA00023125"/>
    </source>
</evidence>
<dbReference type="RefSeq" id="WP_230475486.1">
    <property type="nucleotide sequence ID" value="NZ_CP072842.1"/>
</dbReference>
<feature type="domain" description="Tyr recombinase" evidence="4">
    <location>
        <begin position="231"/>
        <end position="440"/>
    </location>
</feature>
<sequence>MPSLTYKVNLKKEVSSIYVRFKINQELETERKFGDFKIETKYWDSSSKNLKTRIKREYKLINTKMYEFIQFLDTQYNSDITTINFNKSNLKEWLIKQTNAFFNIEDKAEKNPLSKIYYFDEYIEHFNQNINKYKNERGNTYSSSFKSLFKQVGIKLNSFQKLYKRLKLEDVNIEFRNEFVDYLREELDFSDSTIAKYIKGIKLLCKYAENDNLPICKDYTKREFKKPSYETFDIYLNENEIQQIINLDLSTIEDLDYYRDCLIVALRVGLRYSDLEKLNSNRIIDYKDKAGNILGKYIVVKTDKTNKTVNIPLHSDIIKILDKYDNKFPVPNSNPQFNQYIKAICKRAKINEKCKGKIRQSIIINEGKKSEYKTTRNIEGFYEKWQLVKAHTTRRSFATNMFLEGHPVFEIMQITGHQTEEVFYKYIKMSPNEKIENIFKRWNKE</sequence>
<dbReference type="InterPro" id="IPR050090">
    <property type="entry name" value="Tyrosine_recombinase_XerCD"/>
</dbReference>
<dbReference type="SUPFAM" id="SSF56349">
    <property type="entry name" value="DNA breaking-rejoining enzymes"/>
    <property type="match status" value="1"/>
</dbReference>
<keyword evidence="6" id="KW-1185">Reference proteome</keyword>
<evidence type="ECO:0000313" key="5">
    <source>
        <dbReference type="EMBL" id="QTV04865.1"/>
    </source>
</evidence>
<dbReference type="Pfam" id="PF00589">
    <property type="entry name" value="Phage_integrase"/>
    <property type="match status" value="1"/>
</dbReference>
<reference evidence="5 6" key="1">
    <citation type="journal article" date="2021" name="Int. J. Syst. Evol. Microbiol.">
        <title>Faecalibacter bovis sp. nov., isolated from cow faeces.</title>
        <authorList>
            <person name="Li F."/>
            <person name="Zhao W."/>
            <person name="Hong Q."/>
            <person name="Shao Q."/>
            <person name="Song J."/>
            <person name="Yang S."/>
        </authorList>
    </citation>
    <scope>NUCLEOTIDE SEQUENCE [LARGE SCALE GENOMIC DNA]</scope>
    <source>
        <strain evidence="5 6">ZY171143</strain>
    </source>
</reference>
<evidence type="ECO:0000256" key="3">
    <source>
        <dbReference type="ARBA" id="ARBA00023172"/>
    </source>
</evidence>
<keyword evidence="3" id="KW-0233">DNA recombination</keyword>
<reference evidence="6" key="2">
    <citation type="submission" date="2021-04" db="EMBL/GenBank/DDBJ databases">
        <title>Taxonomy of Flavobacteriaceae bacterium ZY171143.</title>
        <authorList>
            <person name="Li F."/>
        </authorList>
    </citation>
    <scope>NUCLEOTIDE SEQUENCE [LARGE SCALE GENOMIC DNA]</scope>
    <source>
        <strain evidence="6">ZY171143</strain>
    </source>
</reference>
<gene>
    <name evidence="5" type="ORF">J9309_08645</name>
</gene>
<dbReference type="Proteomes" id="UP000672011">
    <property type="component" value="Chromosome"/>
</dbReference>
<dbReference type="PROSITE" id="PS51898">
    <property type="entry name" value="TYR_RECOMBINASE"/>
    <property type="match status" value="1"/>
</dbReference>
<name>A0ABX7XAJ1_9FLAO</name>
<dbReference type="Gene3D" id="1.10.443.10">
    <property type="entry name" value="Intergrase catalytic core"/>
    <property type="match status" value="1"/>
</dbReference>
<dbReference type="PANTHER" id="PTHR30349:SF64">
    <property type="entry name" value="PROPHAGE INTEGRASE INTD-RELATED"/>
    <property type="match status" value="1"/>
</dbReference>
<evidence type="ECO:0000259" key="4">
    <source>
        <dbReference type="PROSITE" id="PS51898"/>
    </source>
</evidence>
<dbReference type="InterPro" id="IPR013762">
    <property type="entry name" value="Integrase-like_cat_sf"/>
</dbReference>
<keyword evidence="2" id="KW-0238">DNA-binding</keyword>
<dbReference type="InterPro" id="IPR002104">
    <property type="entry name" value="Integrase_catalytic"/>
</dbReference>
<accession>A0ABX7XAJ1</accession>
<comment type="similarity">
    <text evidence="1">Belongs to the 'phage' integrase family.</text>
</comment>
<dbReference type="InterPro" id="IPR010998">
    <property type="entry name" value="Integrase_recombinase_N"/>
</dbReference>
<evidence type="ECO:0000313" key="6">
    <source>
        <dbReference type="Proteomes" id="UP000672011"/>
    </source>
</evidence>
<dbReference type="Gene3D" id="1.10.150.130">
    <property type="match status" value="1"/>
</dbReference>
<dbReference type="InterPro" id="IPR011010">
    <property type="entry name" value="DNA_brk_join_enz"/>
</dbReference>
<dbReference type="PANTHER" id="PTHR30349">
    <property type="entry name" value="PHAGE INTEGRASE-RELATED"/>
    <property type="match status" value="1"/>
</dbReference>
<proteinExistence type="inferred from homology"/>